<evidence type="ECO:0000256" key="1">
    <source>
        <dbReference type="ARBA" id="ARBA00023015"/>
    </source>
</evidence>
<keyword evidence="1" id="KW-0805">Transcription regulation</keyword>
<dbReference type="GO" id="GO:0003677">
    <property type="term" value="F:DNA binding"/>
    <property type="evidence" value="ECO:0007669"/>
    <property type="project" value="UniProtKB-KW"/>
</dbReference>
<gene>
    <name evidence="5" type="ORF">E3T51_16505</name>
</gene>
<feature type="domain" description="GntR C-terminal" evidence="4">
    <location>
        <begin position="26"/>
        <end position="73"/>
    </location>
</feature>
<keyword evidence="2" id="KW-0238">DNA-binding</keyword>
<evidence type="ECO:0000313" key="5">
    <source>
        <dbReference type="EMBL" id="TFD84940.1"/>
    </source>
</evidence>
<name>A0A4R9BIJ5_9MICO</name>
<reference evidence="5 6" key="1">
    <citation type="submission" date="2019-03" db="EMBL/GenBank/DDBJ databases">
        <title>Genomics of glacier-inhabiting Cryobacterium strains.</title>
        <authorList>
            <person name="Liu Q."/>
            <person name="Xin Y.-H."/>
        </authorList>
    </citation>
    <scope>NUCLEOTIDE SEQUENCE [LARGE SCALE GENOMIC DNA]</scope>
    <source>
        <strain evidence="5 6">Sr54</strain>
    </source>
</reference>
<dbReference type="Pfam" id="PF07729">
    <property type="entry name" value="FCD"/>
    <property type="match status" value="1"/>
</dbReference>
<dbReference type="SUPFAM" id="SSF48008">
    <property type="entry name" value="GntR ligand-binding domain-like"/>
    <property type="match status" value="1"/>
</dbReference>
<dbReference type="InterPro" id="IPR011711">
    <property type="entry name" value="GntR_C"/>
</dbReference>
<dbReference type="EMBL" id="SOHN01000019">
    <property type="protein sequence ID" value="TFD84940.1"/>
    <property type="molecule type" value="Genomic_DNA"/>
</dbReference>
<evidence type="ECO:0000256" key="3">
    <source>
        <dbReference type="ARBA" id="ARBA00023163"/>
    </source>
</evidence>
<dbReference type="Proteomes" id="UP000297626">
    <property type="component" value="Unassembled WGS sequence"/>
</dbReference>
<comment type="caution">
    <text evidence="5">The sequence shown here is derived from an EMBL/GenBank/DDBJ whole genome shotgun (WGS) entry which is preliminary data.</text>
</comment>
<protein>
    <submittedName>
        <fullName evidence="5">FCD domain-containing protein</fullName>
    </submittedName>
</protein>
<keyword evidence="3" id="KW-0804">Transcription</keyword>
<keyword evidence="6" id="KW-1185">Reference proteome</keyword>
<evidence type="ECO:0000313" key="6">
    <source>
        <dbReference type="Proteomes" id="UP000297626"/>
    </source>
</evidence>
<dbReference type="AlphaFoldDB" id="A0A4R9BIJ5"/>
<proteinExistence type="predicted"/>
<sequence length="87" mass="9675">MRGRWKSRSSGRCAATRQTAPPQYATALHALYRYFLPYPVGSLHGVNREHARLVVALREHDPVAAVAIIRQHVSVLHDSMFVGLAQG</sequence>
<evidence type="ECO:0000256" key="2">
    <source>
        <dbReference type="ARBA" id="ARBA00023125"/>
    </source>
</evidence>
<dbReference type="Gene3D" id="1.20.120.530">
    <property type="entry name" value="GntR ligand-binding domain-like"/>
    <property type="match status" value="1"/>
</dbReference>
<evidence type="ECO:0000259" key="4">
    <source>
        <dbReference type="Pfam" id="PF07729"/>
    </source>
</evidence>
<accession>A0A4R9BIJ5</accession>
<organism evidence="5 6">
    <name type="scientific">Cryobacterium serini</name>
    <dbReference type="NCBI Taxonomy" id="1259201"/>
    <lineage>
        <taxon>Bacteria</taxon>
        <taxon>Bacillati</taxon>
        <taxon>Actinomycetota</taxon>
        <taxon>Actinomycetes</taxon>
        <taxon>Micrococcales</taxon>
        <taxon>Microbacteriaceae</taxon>
        <taxon>Cryobacterium</taxon>
    </lineage>
</organism>
<dbReference type="InterPro" id="IPR008920">
    <property type="entry name" value="TF_FadR/GntR_C"/>
</dbReference>
<dbReference type="RefSeq" id="WP_134530803.1">
    <property type="nucleotide sequence ID" value="NZ_SOHN01000019.1"/>
</dbReference>